<dbReference type="Proteomes" id="UP001516400">
    <property type="component" value="Unassembled WGS sequence"/>
</dbReference>
<protein>
    <recommendedName>
        <fullName evidence="8">Proton-coupled folate transporter</fullName>
    </recommendedName>
</protein>
<organism evidence="6 7">
    <name type="scientific">Cryptolaemus montrouzieri</name>
    <dbReference type="NCBI Taxonomy" id="559131"/>
    <lineage>
        <taxon>Eukaryota</taxon>
        <taxon>Metazoa</taxon>
        <taxon>Ecdysozoa</taxon>
        <taxon>Arthropoda</taxon>
        <taxon>Hexapoda</taxon>
        <taxon>Insecta</taxon>
        <taxon>Pterygota</taxon>
        <taxon>Neoptera</taxon>
        <taxon>Endopterygota</taxon>
        <taxon>Coleoptera</taxon>
        <taxon>Polyphaga</taxon>
        <taxon>Cucujiformia</taxon>
        <taxon>Coccinelloidea</taxon>
        <taxon>Coccinellidae</taxon>
        <taxon>Scymninae</taxon>
        <taxon>Scymnini</taxon>
        <taxon>Cryptolaemus</taxon>
    </lineage>
</organism>
<keyword evidence="2 5" id="KW-0812">Transmembrane</keyword>
<reference evidence="6 7" key="1">
    <citation type="journal article" date="2021" name="BMC Biol.">
        <title>Horizontally acquired antibacterial genes associated with adaptive radiation of ladybird beetles.</title>
        <authorList>
            <person name="Li H.S."/>
            <person name="Tang X.F."/>
            <person name="Huang Y.H."/>
            <person name="Xu Z.Y."/>
            <person name="Chen M.L."/>
            <person name="Du X.Y."/>
            <person name="Qiu B.Y."/>
            <person name="Chen P.T."/>
            <person name="Zhang W."/>
            <person name="Slipinski A."/>
            <person name="Escalona H.E."/>
            <person name="Waterhouse R.M."/>
            <person name="Zwick A."/>
            <person name="Pang H."/>
        </authorList>
    </citation>
    <scope>NUCLEOTIDE SEQUENCE [LARGE SCALE GENOMIC DNA]</scope>
    <source>
        <strain evidence="6">SYSU2018</strain>
    </source>
</reference>
<feature type="transmembrane region" description="Helical" evidence="5">
    <location>
        <begin position="420"/>
        <end position="440"/>
    </location>
</feature>
<feature type="transmembrane region" description="Helical" evidence="5">
    <location>
        <begin position="294"/>
        <end position="310"/>
    </location>
</feature>
<dbReference type="Gene3D" id="1.20.1250.20">
    <property type="entry name" value="MFS general substrate transporter like domains"/>
    <property type="match status" value="2"/>
</dbReference>
<dbReference type="SUPFAM" id="SSF103473">
    <property type="entry name" value="MFS general substrate transporter"/>
    <property type="match status" value="1"/>
</dbReference>
<dbReference type="InterPro" id="IPR036259">
    <property type="entry name" value="MFS_trans_sf"/>
</dbReference>
<feature type="transmembrane region" description="Helical" evidence="5">
    <location>
        <begin position="31"/>
        <end position="53"/>
    </location>
</feature>
<evidence type="ECO:0000256" key="3">
    <source>
        <dbReference type="ARBA" id="ARBA00022989"/>
    </source>
</evidence>
<dbReference type="InterPro" id="IPR011701">
    <property type="entry name" value="MFS"/>
</dbReference>
<dbReference type="PANTHER" id="PTHR23507:SF1">
    <property type="entry name" value="FI18259P1-RELATED"/>
    <property type="match status" value="1"/>
</dbReference>
<feature type="transmembrane region" description="Helical" evidence="5">
    <location>
        <begin position="330"/>
        <end position="349"/>
    </location>
</feature>
<sequence length="507" mass="57786">MSQAGLAQKTNVDLQSKHDGKNSFCRKFKYVISHITVEPLVFFYTSSAIMIILVTQNLSLEKACRVNLKMNESICDAMVLRNKSGYLPNQEIEVQQLVVKWAAYRAILIGSIPLLAIIFLGSWSDRHRRRKPIILIPMFGDLIGSIGLFVCSYYFLELSIEYSWAIDTFSYGLFGSHCSVYLGVYSYVAGISSDEEKTIRIGSVSMTRIIGISTGMFMSGIVLNRLGFLGAYSVTSLFFTTAILYGIITIKENEILEEKEQKIGLFRDLFAMTHVKNTFSICFQKREGNKRTRILVLIFICMMLLGPLHGEMNVQYMYVRLKFGWNEVDYSIYNAFHFSIQFLGNFFALSLFSKYLKWDDAILGIIGMMSKLCASIMYAFVPSGMYYFFAAVFEMFNAIAYIAMRAIMAKIVPVYELGQTNSIFGICEALMPFIFGPIYSKIYIVTATTFPGTFFLFSGCLYILGFCFFLYLYKSKQEDAKHMNSLEEQNGVQLYPEKNRQCTAKDC</sequence>
<feature type="transmembrane region" description="Helical" evidence="5">
    <location>
        <begin position="168"/>
        <end position="189"/>
    </location>
</feature>
<keyword evidence="3 5" id="KW-1133">Transmembrane helix</keyword>
<dbReference type="PANTHER" id="PTHR23507">
    <property type="entry name" value="ZGC:174356"/>
    <property type="match status" value="1"/>
</dbReference>
<comment type="caution">
    <text evidence="6">The sequence shown here is derived from an EMBL/GenBank/DDBJ whole genome shotgun (WGS) entry which is preliminary data.</text>
</comment>
<gene>
    <name evidence="6" type="ORF">HHI36_003456</name>
</gene>
<feature type="transmembrane region" description="Helical" evidence="5">
    <location>
        <begin position="201"/>
        <end position="223"/>
    </location>
</feature>
<feature type="transmembrane region" description="Helical" evidence="5">
    <location>
        <begin position="361"/>
        <end position="380"/>
    </location>
</feature>
<evidence type="ECO:0000256" key="5">
    <source>
        <dbReference type="SAM" id="Phobius"/>
    </source>
</evidence>
<dbReference type="EMBL" id="JABFTP020000185">
    <property type="protein sequence ID" value="KAL3289013.1"/>
    <property type="molecule type" value="Genomic_DNA"/>
</dbReference>
<feature type="transmembrane region" description="Helical" evidence="5">
    <location>
        <begin position="102"/>
        <end position="121"/>
    </location>
</feature>
<dbReference type="AlphaFoldDB" id="A0ABD2PDY2"/>
<feature type="transmembrane region" description="Helical" evidence="5">
    <location>
        <begin position="452"/>
        <end position="473"/>
    </location>
</feature>
<accession>A0ABD2PDY2</accession>
<evidence type="ECO:0008006" key="8">
    <source>
        <dbReference type="Google" id="ProtNLM"/>
    </source>
</evidence>
<name>A0ABD2PDY2_9CUCU</name>
<keyword evidence="7" id="KW-1185">Reference proteome</keyword>
<feature type="transmembrane region" description="Helical" evidence="5">
    <location>
        <begin position="133"/>
        <end position="156"/>
    </location>
</feature>
<evidence type="ECO:0000256" key="2">
    <source>
        <dbReference type="ARBA" id="ARBA00022692"/>
    </source>
</evidence>
<feature type="transmembrane region" description="Helical" evidence="5">
    <location>
        <begin position="229"/>
        <end position="250"/>
    </location>
</feature>
<evidence type="ECO:0000313" key="7">
    <source>
        <dbReference type="Proteomes" id="UP001516400"/>
    </source>
</evidence>
<evidence type="ECO:0000313" key="6">
    <source>
        <dbReference type="EMBL" id="KAL3289013.1"/>
    </source>
</evidence>
<evidence type="ECO:0000256" key="4">
    <source>
        <dbReference type="ARBA" id="ARBA00023136"/>
    </source>
</evidence>
<evidence type="ECO:0000256" key="1">
    <source>
        <dbReference type="ARBA" id="ARBA00004141"/>
    </source>
</evidence>
<dbReference type="GO" id="GO:0016020">
    <property type="term" value="C:membrane"/>
    <property type="evidence" value="ECO:0007669"/>
    <property type="project" value="UniProtKB-SubCell"/>
</dbReference>
<keyword evidence="4 5" id="KW-0472">Membrane</keyword>
<feature type="transmembrane region" description="Helical" evidence="5">
    <location>
        <begin position="386"/>
        <end position="408"/>
    </location>
</feature>
<comment type="subcellular location">
    <subcellularLocation>
        <location evidence="1">Membrane</location>
        <topology evidence="1">Multi-pass membrane protein</topology>
    </subcellularLocation>
</comment>
<proteinExistence type="predicted"/>
<dbReference type="Pfam" id="PF07690">
    <property type="entry name" value="MFS_1"/>
    <property type="match status" value="1"/>
</dbReference>